<comment type="cofactor">
    <cofactor evidence="7">
        <name>Zn(2+)</name>
        <dbReference type="ChEBI" id="CHEBI:29105"/>
    </cofactor>
    <text evidence="7">Binds 1 zinc ion per subunit.</text>
</comment>
<dbReference type="PANTHER" id="PTHR43311">
    <property type="entry name" value="GLUTAMATE--TRNA LIGASE"/>
    <property type="match status" value="1"/>
</dbReference>
<accession>A0A917KHQ1</accession>
<dbReference type="SUPFAM" id="SSF48163">
    <property type="entry name" value="An anticodon-binding domain of class I aminoacyl-tRNA synthetases"/>
    <property type="match status" value="1"/>
</dbReference>
<dbReference type="PROSITE" id="PS00178">
    <property type="entry name" value="AA_TRNA_LIGASE_I"/>
    <property type="match status" value="1"/>
</dbReference>
<dbReference type="FunFam" id="3.40.50.620:FF:000045">
    <property type="entry name" value="Glutamate--tRNA ligase, mitochondrial"/>
    <property type="match status" value="1"/>
</dbReference>
<dbReference type="InterPro" id="IPR008925">
    <property type="entry name" value="aa_tRNA-synth_I_cd-bd_sf"/>
</dbReference>
<dbReference type="InterPro" id="IPR000924">
    <property type="entry name" value="Glu/Gln-tRNA-synth"/>
</dbReference>
<dbReference type="GO" id="GO:0005524">
    <property type="term" value="F:ATP binding"/>
    <property type="evidence" value="ECO:0007669"/>
    <property type="project" value="UniProtKB-UniRule"/>
</dbReference>
<keyword evidence="7" id="KW-0479">Metal-binding</keyword>
<evidence type="ECO:0000256" key="3">
    <source>
        <dbReference type="ARBA" id="ARBA00022741"/>
    </source>
</evidence>
<dbReference type="GO" id="GO:0000049">
    <property type="term" value="F:tRNA binding"/>
    <property type="evidence" value="ECO:0007669"/>
    <property type="project" value="InterPro"/>
</dbReference>
<evidence type="ECO:0000256" key="7">
    <source>
        <dbReference type="HAMAP-Rule" id="MF_00022"/>
    </source>
</evidence>
<keyword evidence="2 7" id="KW-0436">Ligase</keyword>
<comment type="function">
    <text evidence="7">Catalyzes the attachment of glutamate to tRNA(Glu) in a two-step reaction: glutamate is first activated by ATP to form Glu-AMP and then transferred to the acceptor end of tRNA(Glu).</text>
</comment>
<comment type="caution">
    <text evidence="10">The sequence shown here is derived from an EMBL/GenBank/DDBJ whole genome shotgun (WGS) entry which is preliminary data.</text>
</comment>
<feature type="short sequence motif" description="'HIGH' region" evidence="7">
    <location>
        <begin position="10"/>
        <end position="20"/>
    </location>
</feature>
<comment type="similarity">
    <text evidence="1 7">Belongs to the class-I aminoacyl-tRNA synthetase family. Glutamate--tRNA ligase type 1 subfamily.</text>
</comment>
<dbReference type="AlphaFoldDB" id="A0A917KHQ1"/>
<dbReference type="Gene3D" id="3.40.50.620">
    <property type="entry name" value="HUPs"/>
    <property type="match status" value="1"/>
</dbReference>
<dbReference type="GO" id="GO:0006424">
    <property type="term" value="P:glutamyl-tRNA aminoacylation"/>
    <property type="evidence" value="ECO:0007669"/>
    <property type="project" value="UniProtKB-UniRule"/>
</dbReference>
<dbReference type="InterPro" id="IPR049940">
    <property type="entry name" value="GluQ/Sye"/>
</dbReference>
<sequence>MTEVRTRYAPSPTGYMHIGNLRTALYAYLFARKHGGKFLLRIEDTDQERYVEGAVEVIYDTLRTVGIQWDEGPDIGGPYGPYVQSERKAAGIYQQYAEELIERGGAYRCFCSKERLEALRKEAEARKVPFKYDGHCRHMPRDEVRARLAAGEPYVIRQAIPEAGKTSFHDEVYGDVTVDNATLGDGILIKADGFPTYNFANVIDDHLMQVTHVMRGSEFLSSTPRFILLYQAFGWPVPVHIHLPPIMKSATEKLSKRHGDASFQDLLAQGYLPQAILNYIALLGWGPGTDEEFFSLEEMVERFSIEGLSKSPAIFDEKKLRWMNGEYIRRMPLEDFEALAAPYYGAAASQPDTRRKLSALLQPRVERLADIPGQIDFVAQLPDYDVSLYVNKKMKTDLALALDSLQHARAVLAELADWNLASIQQAMVDLAARLGRKNGQVMYPVRVALSGKEFTPGGAVELADLLGREESLRRIDLGIEKLAAAV</sequence>
<dbReference type="Proteomes" id="UP000637695">
    <property type="component" value="Unassembled WGS sequence"/>
</dbReference>
<feature type="domain" description="Glutamyl/glutaminyl-tRNA synthetase class Ib catalytic" evidence="8">
    <location>
        <begin position="3"/>
        <end position="322"/>
    </location>
</feature>
<dbReference type="NCBIfam" id="TIGR00464">
    <property type="entry name" value="gltX_bact"/>
    <property type="match status" value="1"/>
</dbReference>
<organism evidence="10 11">
    <name type="scientific">Alicyclobacillus cellulosilyticus</name>
    <dbReference type="NCBI Taxonomy" id="1003997"/>
    <lineage>
        <taxon>Bacteria</taxon>
        <taxon>Bacillati</taxon>
        <taxon>Bacillota</taxon>
        <taxon>Bacilli</taxon>
        <taxon>Bacillales</taxon>
        <taxon>Alicyclobacillaceae</taxon>
        <taxon>Alicyclobacillus</taxon>
    </lineage>
</organism>
<comment type="subcellular location">
    <subcellularLocation>
        <location evidence="7">Cytoplasm</location>
    </subcellularLocation>
</comment>
<feature type="short sequence motif" description="'KMSKS' region" evidence="7">
    <location>
        <begin position="253"/>
        <end position="257"/>
    </location>
</feature>
<dbReference type="GO" id="GO:0004818">
    <property type="term" value="F:glutamate-tRNA ligase activity"/>
    <property type="evidence" value="ECO:0007669"/>
    <property type="project" value="UniProtKB-UniRule"/>
</dbReference>
<reference evidence="10" key="1">
    <citation type="journal article" date="2014" name="Int. J. Syst. Evol. Microbiol.">
        <title>Complete genome sequence of Corynebacterium casei LMG S-19264T (=DSM 44701T), isolated from a smear-ripened cheese.</title>
        <authorList>
            <consortium name="US DOE Joint Genome Institute (JGI-PGF)"/>
            <person name="Walter F."/>
            <person name="Albersmeier A."/>
            <person name="Kalinowski J."/>
            <person name="Ruckert C."/>
        </authorList>
    </citation>
    <scope>NUCLEOTIDE SEQUENCE</scope>
    <source>
        <strain evidence="10">JCM 18487</strain>
    </source>
</reference>
<feature type="binding site" evidence="7">
    <location>
        <position position="138"/>
    </location>
    <ligand>
        <name>Zn(2+)</name>
        <dbReference type="ChEBI" id="CHEBI:29105"/>
    </ligand>
</feature>
<evidence type="ECO:0000256" key="1">
    <source>
        <dbReference type="ARBA" id="ARBA00007894"/>
    </source>
</evidence>
<reference evidence="10" key="2">
    <citation type="submission" date="2020-09" db="EMBL/GenBank/DDBJ databases">
        <authorList>
            <person name="Sun Q."/>
            <person name="Ohkuma M."/>
        </authorList>
    </citation>
    <scope>NUCLEOTIDE SEQUENCE</scope>
    <source>
        <strain evidence="10">JCM 18487</strain>
    </source>
</reference>
<dbReference type="InterPro" id="IPR045462">
    <property type="entry name" value="aa-tRNA-synth_I_cd-bd"/>
</dbReference>
<evidence type="ECO:0000256" key="4">
    <source>
        <dbReference type="ARBA" id="ARBA00022840"/>
    </source>
</evidence>
<dbReference type="SUPFAM" id="SSF52374">
    <property type="entry name" value="Nucleotidylyl transferase"/>
    <property type="match status" value="1"/>
</dbReference>
<keyword evidence="5 7" id="KW-0648">Protein biosynthesis</keyword>
<dbReference type="EMBL" id="BMOY01000042">
    <property type="protein sequence ID" value="GGJ12043.1"/>
    <property type="molecule type" value="Genomic_DNA"/>
</dbReference>
<keyword evidence="11" id="KW-1185">Reference proteome</keyword>
<dbReference type="HAMAP" id="MF_00022">
    <property type="entry name" value="Glu_tRNA_synth_type1"/>
    <property type="match status" value="1"/>
</dbReference>
<proteinExistence type="inferred from homology"/>
<keyword evidence="3 7" id="KW-0547">Nucleotide-binding</keyword>
<dbReference type="InterPro" id="IPR033910">
    <property type="entry name" value="GluRS_core"/>
</dbReference>
<dbReference type="Pfam" id="PF19269">
    <property type="entry name" value="Anticodon_2"/>
    <property type="match status" value="1"/>
</dbReference>
<dbReference type="InterPro" id="IPR001412">
    <property type="entry name" value="aa-tRNA-synth_I_CS"/>
</dbReference>
<feature type="domain" description="Aminoacyl-tRNA synthetase class I anticodon-binding" evidence="9">
    <location>
        <begin position="338"/>
        <end position="478"/>
    </location>
</feature>
<keyword evidence="6 7" id="KW-0030">Aminoacyl-tRNA synthetase</keyword>
<dbReference type="Gene3D" id="1.10.10.350">
    <property type="match status" value="1"/>
</dbReference>
<dbReference type="GO" id="GO:0005737">
    <property type="term" value="C:cytoplasm"/>
    <property type="evidence" value="ECO:0007669"/>
    <property type="project" value="UniProtKB-SubCell"/>
</dbReference>
<evidence type="ECO:0000256" key="2">
    <source>
        <dbReference type="ARBA" id="ARBA00022598"/>
    </source>
</evidence>
<dbReference type="InterPro" id="IPR004527">
    <property type="entry name" value="Glu-tRNA-ligase_bac/mito"/>
</dbReference>
<dbReference type="EC" id="6.1.1.17" evidence="7"/>
<dbReference type="RefSeq" id="WP_188883089.1">
    <property type="nucleotide sequence ID" value="NZ_BMOY01000042.1"/>
</dbReference>
<dbReference type="GO" id="GO:0008270">
    <property type="term" value="F:zinc ion binding"/>
    <property type="evidence" value="ECO:0007669"/>
    <property type="project" value="UniProtKB-UniRule"/>
</dbReference>
<dbReference type="InterPro" id="IPR020751">
    <property type="entry name" value="aa-tRNA-synth_I_codon-bd_sub2"/>
</dbReference>
<keyword evidence="7" id="KW-0963">Cytoplasm</keyword>
<evidence type="ECO:0000256" key="5">
    <source>
        <dbReference type="ARBA" id="ARBA00022917"/>
    </source>
</evidence>
<evidence type="ECO:0000259" key="8">
    <source>
        <dbReference type="Pfam" id="PF00749"/>
    </source>
</evidence>
<dbReference type="PRINTS" id="PR00987">
    <property type="entry name" value="TRNASYNTHGLU"/>
</dbReference>
<dbReference type="InterPro" id="IPR020058">
    <property type="entry name" value="Glu/Gln-tRNA-synth_Ib_cat-dom"/>
</dbReference>
<evidence type="ECO:0000256" key="6">
    <source>
        <dbReference type="ARBA" id="ARBA00023146"/>
    </source>
</evidence>
<name>A0A917KHQ1_9BACL</name>
<feature type="binding site" evidence="7">
    <location>
        <position position="111"/>
    </location>
    <ligand>
        <name>Zn(2+)</name>
        <dbReference type="ChEBI" id="CHEBI:29105"/>
    </ligand>
</feature>
<dbReference type="PANTHER" id="PTHR43311:SF2">
    <property type="entry name" value="GLUTAMATE--TRNA LIGASE, MITOCHONDRIAL-RELATED"/>
    <property type="match status" value="1"/>
</dbReference>
<evidence type="ECO:0000313" key="11">
    <source>
        <dbReference type="Proteomes" id="UP000637695"/>
    </source>
</evidence>
<comment type="subunit">
    <text evidence="7">Monomer.</text>
</comment>
<keyword evidence="7" id="KW-0862">Zinc</keyword>
<dbReference type="CDD" id="cd00808">
    <property type="entry name" value="GluRS_core"/>
    <property type="match status" value="1"/>
</dbReference>
<evidence type="ECO:0000313" key="10">
    <source>
        <dbReference type="EMBL" id="GGJ12043.1"/>
    </source>
</evidence>
<feature type="binding site" evidence="7">
    <location>
        <position position="256"/>
    </location>
    <ligand>
        <name>ATP</name>
        <dbReference type="ChEBI" id="CHEBI:30616"/>
    </ligand>
</feature>
<feature type="binding site" evidence="7">
    <location>
        <position position="109"/>
    </location>
    <ligand>
        <name>Zn(2+)</name>
        <dbReference type="ChEBI" id="CHEBI:29105"/>
    </ligand>
</feature>
<protein>
    <recommendedName>
        <fullName evidence="7">Glutamate--tRNA ligase</fullName>
        <ecNumber evidence="7">6.1.1.17</ecNumber>
    </recommendedName>
    <alternativeName>
        <fullName evidence="7">Glutamyl-tRNA synthetase</fullName>
        <shortName evidence="7">GluRS</shortName>
    </alternativeName>
</protein>
<evidence type="ECO:0000259" key="9">
    <source>
        <dbReference type="Pfam" id="PF19269"/>
    </source>
</evidence>
<keyword evidence="4 7" id="KW-0067">ATP-binding</keyword>
<feature type="binding site" evidence="7">
    <location>
        <position position="136"/>
    </location>
    <ligand>
        <name>Zn(2+)</name>
        <dbReference type="ChEBI" id="CHEBI:29105"/>
    </ligand>
</feature>
<gene>
    <name evidence="7 10" type="primary">gltX</name>
    <name evidence="10" type="ORF">GCM10010885_21790</name>
</gene>
<comment type="catalytic activity">
    <reaction evidence="7">
        <text>tRNA(Glu) + L-glutamate + ATP = L-glutamyl-tRNA(Glu) + AMP + diphosphate</text>
        <dbReference type="Rhea" id="RHEA:23540"/>
        <dbReference type="Rhea" id="RHEA-COMP:9663"/>
        <dbReference type="Rhea" id="RHEA-COMP:9680"/>
        <dbReference type="ChEBI" id="CHEBI:29985"/>
        <dbReference type="ChEBI" id="CHEBI:30616"/>
        <dbReference type="ChEBI" id="CHEBI:33019"/>
        <dbReference type="ChEBI" id="CHEBI:78442"/>
        <dbReference type="ChEBI" id="CHEBI:78520"/>
        <dbReference type="ChEBI" id="CHEBI:456215"/>
        <dbReference type="EC" id="6.1.1.17"/>
    </reaction>
</comment>
<dbReference type="Pfam" id="PF00749">
    <property type="entry name" value="tRNA-synt_1c"/>
    <property type="match status" value="1"/>
</dbReference>
<dbReference type="InterPro" id="IPR014729">
    <property type="entry name" value="Rossmann-like_a/b/a_fold"/>
</dbReference>